<gene>
    <name evidence="3" type="ORF">TUM4630_33100</name>
</gene>
<accession>A0ABQ4NSM8</accession>
<evidence type="ECO:0008006" key="5">
    <source>
        <dbReference type="Google" id="ProtNLM"/>
    </source>
</evidence>
<dbReference type="RefSeq" id="WP_119979179.1">
    <property type="nucleotide sequence ID" value="NZ_BPFB01000058.1"/>
</dbReference>
<evidence type="ECO:0000256" key="1">
    <source>
        <dbReference type="SAM" id="MobiDB-lite"/>
    </source>
</evidence>
<protein>
    <recommendedName>
        <fullName evidence="5">Curli production assembly/transport component CsgG</fullName>
    </recommendedName>
</protein>
<feature type="chain" id="PRO_5046101913" description="Curli production assembly/transport component CsgG" evidence="2">
    <location>
        <begin position="20"/>
        <end position="374"/>
    </location>
</feature>
<dbReference type="Proteomes" id="UP000761574">
    <property type="component" value="Unassembled WGS sequence"/>
</dbReference>
<dbReference type="EMBL" id="BPFB01000058">
    <property type="protein sequence ID" value="GIU02207.1"/>
    <property type="molecule type" value="Genomic_DNA"/>
</dbReference>
<feature type="region of interest" description="Disordered" evidence="1">
    <location>
        <begin position="354"/>
        <end position="374"/>
    </location>
</feature>
<organism evidence="3 4">
    <name type="scientific">Shewanella algidipiscicola</name>
    <dbReference type="NCBI Taxonomy" id="614070"/>
    <lineage>
        <taxon>Bacteria</taxon>
        <taxon>Pseudomonadati</taxon>
        <taxon>Pseudomonadota</taxon>
        <taxon>Gammaproteobacteria</taxon>
        <taxon>Alteromonadales</taxon>
        <taxon>Shewanellaceae</taxon>
        <taxon>Shewanella</taxon>
    </lineage>
</organism>
<evidence type="ECO:0000313" key="4">
    <source>
        <dbReference type="Proteomes" id="UP000761574"/>
    </source>
</evidence>
<proteinExistence type="predicted"/>
<name>A0ABQ4NSM8_9GAMM</name>
<feature type="signal peptide" evidence="2">
    <location>
        <begin position="1"/>
        <end position="19"/>
    </location>
</feature>
<keyword evidence="2" id="KW-0732">Signal</keyword>
<keyword evidence="4" id="KW-1185">Reference proteome</keyword>
<reference evidence="3 4" key="1">
    <citation type="submission" date="2021-05" db="EMBL/GenBank/DDBJ databases">
        <title>Molecular characterization for Shewanella algae harboring chromosomal blaOXA-55-like strains isolated from clinical and environment sample.</title>
        <authorList>
            <person name="Ohama Y."/>
            <person name="Aoki K."/>
            <person name="Harada S."/>
            <person name="Moriya K."/>
            <person name="Ishii Y."/>
            <person name="Tateda K."/>
        </authorList>
    </citation>
    <scope>NUCLEOTIDE SEQUENCE [LARGE SCALE GENOMIC DNA]</scope>
    <source>
        <strain evidence="3 4">LMG 23746</strain>
    </source>
</reference>
<evidence type="ECO:0000313" key="3">
    <source>
        <dbReference type="EMBL" id="GIU02207.1"/>
    </source>
</evidence>
<sequence length="374" mass="40899">MRQLVVLLVAFMVSNPALAGIESIEVTATGNSSSSAIDAALISAVEQISGVTVSSQRQSLDASSRQSGEGTSFLRQSSGIKDFGTAGRATYRILSQHCNEGECVVRLLANVETDDDVERQKKLKGMNKNRRTIAIEPFQGKLAKEFTRSIEARFVQDRKFRVIADRTQPGVDYVLKGRVVEASTDKRVVDNSRKVALTGEYIEDVQVSYDSRVVVEYQVIDLVNNQIKWSAKVPTSSGRNNLATLLDITSRKVFEQLKGNIYPIVLLASEDGTLVLNSGGSTVKVGERYDVFAAGEKMIDPITKESLGYTETKVAQVSVTKVLAKMAYVELISGKRDGLSDLPIVRKVPEPVAQPMQQKITQDPPVKRTSGIVL</sequence>
<comment type="caution">
    <text evidence="3">The sequence shown here is derived from an EMBL/GenBank/DDBJ whole genome shotgun (WGS) entry which is preliminary data.</text>
</comment>
<evidence type="ECO:0000256" key="2">
    <source>
        <dbReference type="SAM" id="SignalP"/>
    </source>
</evidence>